<dbReference type="GO" id="GO:0003677">
    <property type="term" value="F:DNA binding"/>
    <property type="evidence" value="ECO:0007669"/>
    <property type="project" value="InterPro"/>
</dbReference>
<evidence type="ECO:0000313" key="3">
    <source>
        <dbReference type="Proteomes" id="UP000198341"/>
    </source>
</evidence>
<dbReference type="InterPro" id="IPR036599">
    <property type="entry name" value="DNA_ligase_N_sf"/>
</dbReference>
<protein>
    <submittedName>
        <fullName evidence="2">Uncharacterized protein</fullName>
    </submittedName>
</protein>
<evidence type="ECO:0000313" key="2">
    <source>
        <dbReference type="EMBL" id="CCO19178.1"/>
    </source>
</evidence>
<gene>
    <name evidence="2" type="ordered locus">Bathy13g01740</name>
</gene>
<dbReference type="Gene3D" id="1.10.3260.10">
    <property type="entry name" value="DNA ligase, ATP-dependent, N-terminal domain"/>
    <property type="match status" value="1"/>
</dbReference>
<proteinExistence type="predicted"/>
<name>K8FBY9_9CHLO</name>
<dbReference type="AlphaFoldDB" id="K8FBY9"/>
<dbReference type="GeneID" id="19012126"/>
<evidence type="ECO:0000256" key="1">
    <source>
        <dbReference type="ARBA" id="ARBA00022598"/>
    </source>
</evidence>
<dbReference type="GO" id="GO:0003910">
    <property type="term" value="F:DNA ligase (ATP) activity"/>
    <property type="evidence" value="ECO:0007669"/>
    <property type="project" value="InterPro"/>
</dbReference>
<dbReference type="Proteomes" id="UP000198341">
    <property type="component" value="Chromosome 13"/>
</dbReference>
<reference evidence="2 3" key="1">
    <citation type="submission" date="2011-10" db="EMBL/GenBank/DDBJ databases">
        <authorList>
            <person name="Genoscope - CEA"/>
        </authorList>
    </citation>
    <scope>NUCLEOTIDE SEQUENCE [LARGE SCALE GENOMIC DNA]</scope>
    <source>
        <strain evidence="2 3">RCC 1105</strain>
    </source>
</reference>
<dbReference type="KEGG" id="bpg:Bathy13g01740"/>
<accession>K8FBY9</accession>
<sequence>MTTATTRKDDIGLVPFKDVCTLLHRIKTYHRKEGGKAKKHIAREYLDKFFENHYPRFFNGGERKDAFRLYRLLAPQVV</sequence>
<dbReference type="GO" id="GO:0006281">
    <property type="term" value="P:DNA repair"/>
    <property type="evidence" value="ECO:0007669"/>
    <property type="project" value="InterPro"/>
</dbReference>
<keyword evidence="3" id="KW-1185">Reference proteome</keyword>
<dbReference type="GO" id="GO:0006310">
    <property type="term" value="P:DNA recombination"/>
    <property type="evidence" value="ECO:0007669"/>
    <property type="project" value="InterPro"/>
</dbReference>
<keyword evidence="1" id="KW-0436">Ligase</keyword>
<organism evidence="2 3">
    <name type="scientific">Bathycoccus prasinos</name>
    <dbReference type="NCBI Taxonomy" id="41875"/>
    <lineage>
        <taxon>Eukaryota</taxon>
        <taxon>Viridiplantae</taxon>
        <taxon>Chlorophyta</taxon>
        <taxon>Mamiellophyceae</taxon>
        <taxon>Mamiellales</taxon>
        <taxon>Bathycoccaceae</taxon>
        <taxon>Bathycoccus</taxon>
    </lineage>
</organism>
<dbReference type="EMBL" id="FO082266">
    <property type="protein sequence ID" value="CCO19178.1"/>
    <property type="molecule type" value="Genomic_DNA"/>
</dbReference>
<dbReference type="RefSeq" id="XP_007509375.1">
    <property type="nucleotide sequence ID" value="XM_007509313.1"/>
</dbReference>